<reference evidence="6 7" key="1">
    <citation type="submission" date="2019-05" db="EMBL/GenBank/DDBJ databases">
        <authorList>
            <person name="Qu J.-H."/>
        </authorList>
    </citation>
    <scope>NUCLEOTIDE SEQUENCE [LARGE SCALE GENOMIC DNA]</scope>
    <source>
        <strain evidence="6 7">Z12</strain>
    </source>
</reference>
<dbReference type="EC" id="4.2.2.-" evidence="3"/>
<evidence type="ECO:0000256" key="3">
    <source>
        <dbReference type="HAMAP-Rule" id="MF_02071"/>
    </source>
</evidence>
<organism evidence="6 7">
    <name type="scientific">Dyadobacter sediminis</name>
    <dbReference type="NCBI Taxonomy" id="1493691"/>
    <lineage>
        <taxon>Bacteria</taxon>
        <taxon>Pseudomonadati</taxon>
        <taxon>Bacteroidota</taxon>
        <taxon>Cytophagia</taxon>
        <taxon>Cytophagales</taxon>
        <taxon>Spirosomataceae</taxon>
        <taxon>Dyadobacter</taxon>
    </lineage>
</organism>
<dbReference type="Gene3D" id="2.40.40.10">
    <property type="entry name" value="RlpA-like domain"/>
    <property type="match status" value="1"/>
</dbReference>
<accession>A0A5R9KA10</accession>
<dbReference type="OrthoDB" id="9779128at2"/>
<dbReference type="Proteomes" id="UP000309788">
    <property type="component" value="Unassembled WGS sequence"/>
</dbReference>
<dbReference type="HAMAP" id="MF_02071">
    <property type="entry name" value="RlpA"/>
    <property type="match status" value="1"/>
</dbReference>
<dbReference type="InterPro" id="IPR036908">
    <property type="entry name" value="RlpA-like_sf"/>
</dbReference>
<dbReference type="InterPro" id="IPR012997">
    <property type="entry name" value="RplA"/>
</dbReference>
<dbReference type="RefSeq" id="WP_138281745.1">
    <property type="nucleotide sequence ID" value="NZ_BMGE01000003.1"/>
</dbReference>
<keyword evidence="1 3" id="KW-0456">Lyase</keyword>
<gene>
    <name evidence="3" type="primary">rlpA</name>
    <name evidence="6" type="ORF">FEM55_12650</name>
</gene>
<keyword evidence="7" id="KW-1185">Reference proteome</keyword>
<dbReference type="SUPFAM" id="SSF50685">
    <property type="entry name" value="Barwin-like endoglucanases"/>
    <property type="match status" value="1"/>
</dbReference>
<dbReference type="GO" id="GO:0008932">
    <property type="term" value="F:lytic endotransglycosylase activity"/>
    <property type="evidence" value="ECO:0007669"/>
    <property type="project" value="UniProtKB-UniRule"/>
</dbReference>
<feature type="domain" description="RlpA-like protein double-psi beta-barrel" evidence="5">
    <location>
        <begin position="29"/>
        <end position="118"/>
    </location>
</feature>
<comment type="similarity">
    <text evidence="3 4">Belongs to the RlpA family.</text>
</comment>
<feature type="signal peptide" evidence="3">
    <location>
        <begin position="1"/>
        <end position="22"/>
    </location>
</feature>
<name>A0A5R9KA10_9BACT</name>
<evidence type="ECO:0000313" key="6">
    <source>
        <dbReference type="EMBL" id="TLU91636.1"/>
    </source>
</evidence>
<dbReference type="GO" id="GO:0000270">
    <property type="term" value="P:peptidoglycan metabolic process"/>
    <property type="evidence" value="ECO:0007669"/>
    <property type="project" value="UniProtKB-UniRule"/>
</dbReference>
<feature type="chain" id="PRO_5024517812" description="Probable endolytic peptidoglycan transglycosylase RlpA" evidence="3">
    <location>
        <begin position="23"/>
        <end position="150"/>
    </location>
</feature>
<dbReference type="InterPro" id="IPR034718">
    <property type="entry name" value="RlpA"/>
</dbReference>
<evidence type="ECO:0000256" key="1">
    <source>
        <dbReference type="ARBA" id="ARBA00023239"/>
    </source>
</evidence>
<proteinExistence type="inferred from homology"/>
<keyword evidence="2 3" id="KW-0961">Cell wall biogenesis/degradation</keyword>
<dbReference type="EMBL" id="VCEI01000025">
    <property type="protein sequence ID" value="TLU91636.1"/>
    <property type="molecule type" value="Genomic_DNA"/>
</dbReference>
<evidence type="ECO:0000313" key="7">
    <source>
        <dbReference type="Proteomes" id="UP000309788"/>
    </source>
</evidence>
<dbReference type="NCBIfam" id="TIGR00413">
    <property type="entry name" value="rlpA"/>
    <property type="match status" value="1"/>
</dbReference>
<dbReference type="AlphaFoldDB" id="A0A5R9KA10"/>
<dbReference type="Pfam" id="PF03330">
    <property type="entry name" value="DPBB_1"/>
    <property type="match status" value="1"/>
</dbReference>
<protein>
    <recommendedName>
        <fullName evidence="3">Probable endolytic peptidoglycan transglycosylase RlpA</fullName>
        <ecNumber evidence="3">4.2.2.-</ecNumber>
    </recommendedName>
</protein>
<evidence type="ECO:0000256" key="4">
    <source>
        <dbReference type="RuleBase" id="RU003495"/>
    </source>
</evidence>
<dbReference type="PANTHER" id="PTHR34183:SF1">
    <property type="entry name" value="ENDOLYTIC PEPTIDOGLYCAN TRANSGLYCOSYLASE RLPA"/>
    <property type="match status" value="1"/>
</dbReference>
<evidence type="ECO:0000256" key="2">
    <source>
        <dbReference type="ARBA" id="ARBA00023316"/>
    </source>
</evidence>
<dbReference type="InterPro" id="IPR009009">
    <property type="entry name" value="RlpA-like_DPBB"/>
</dbReference>
<comment type="function">
    <text evidence="3">Lytic transglycosylase with a strong preference for naked glycan strands that lack stem peptides.</text>
</comment>
<dbReference type="PANTHER" id="PTHR34183">
    <property type="entry name" value="ENDOLYTIC PEPTIDOGLYCAN TRANSGLYCOSYLASE RLPA"/>
    <property type="match status" value="1"/>
</dbReference>
<evidence type="ECO:0000259" key="5">
    <source>
        <dbReference type="Pfam" id="PF03330"/>
    </source>
</evidence>
<sequence length="150" mass="16515" precursor="true">MTYYRILILIILAFAAQPDTFAQVKLGKTETGNASYYATRFNGKKTSFGEVHNSTELLAAHKSYPLNTMLEVTNLDNDEKVIVRVNDRGPFSKNRVVDVSKEAARLLGIIAKGVANVSIRVVGMEGMVLLGSNEDIDPKSGKVITMRTKH</sequence>
<comment type="caution">
    <text evidence="6">The sequence shown here is derived from an EMBL/GenBank/DDBJ whole genome shotgun (WGS) entry which is preliminary data.</text>
</comment>
<dbReference type="GO" id="GO:0071555">
    <property type="term" value="P:cell wall organization"/>
    <property type="evidence" value="ECO:0007669"/>
    <property type="project" value="UniProtKB-KW"/>
</dbReference>
<dbReference type="CDD" id="cd22268">
    <property type="entry name" value="DPBB_RlpA-like"/>
    <property type="match status" value="1"/>
</dbReference>
<keyword evidence="3" id="KW-0732">Signal</keyword>